<dbReference type="EMBL" id="WJJP01000654">
    <property type="protein sequence ID" value="MBD3326892.1"/>
    <property type="molecule type" value="Genomic_DNA"/>
</dbReference>
<protein>
    <recommendedName>
        <fullName evidence="2">peptidylprolyl isomerase</fullName>
        <ecNumber evidence="2">5.2.1.8</ecNumber>
    </recommendedName>
</protein>
<dbReference type="Pfam" id="PF13624">
    <property type="entry name" value="SurA_N_3"/>
    <property type="match status" value="1"/>
</dbReference>
<dbReference type="InterPro" id="IPR046357">
    <property type="entry name" value="PPIase_dom_sf"/>
</dbReference>
<dbReference type="GO" id="GO:0003755">
    <property type="term" value="F:peptidyl-prolyl cis-trans isomerase activity"/>
    <property type="evidence" value="ECO:0007669"/>
    <property type="project" value="UniProtKB-KW"/>
</dbReference>
<evidence type="ECO:0000313" key="8">
    <source>
        <dbReference type="EMBL" id="MBD3326892.1"/>
    </source>
</evidence>
<dbReference type="PANTHER" id="PTHR47245:SF1">
    <property type="entry name" value="FOLDASE PROTEIN PRSA"/>
    <property type="match status" value="1"/>
</dbReference>
<dbReference type="PROSITE" id="PS01096">
    <property type="entry name" value="PPIC_PPIASE_1"/>
    <property type="match status" value="1"/>
</dbReference>
<evidence type="ECO:0000256" key="2">
    <source>
        <dbReference type="ARBA" id="ARBA00013194"/>
    </source>
</evidence>
<dbReference type="SUPFAM" id="SSF54534">
    <property type="entry name" value="FKBP-like"/>
    <property type="match status" value="1"/>
</dbReference>
<dbReference type="InterPro" id="IPR027304">
    <property type="entry name" value="Trigger_fact/SurA_dom_sf"/>
</dbReference>
<keyword evidence="3" id="KW-0732">Signal</keyword>
<dbReference type="InterPro" id="IPR050245">
    <property type="entry name" value="PrsA_foldase"/>
</dbReference>
<gene>
    <name evidence="8" type="ORF">GF339_20070</name>
</gene>
<comment type="catalytic activity">
    <reaction evidence="1">
        <text>[protein]-peptidylproline (omega=180) = [protein]-peptidylproline (omega=0)</text>
        <dbReference type="Rhea" id="RHEA:16237"/>
        <dbReference type="Rhea" id="RHEA-COMP:10747"/>
        <dbReference type="Rhea" id="RHEA-COMP:10748"/>
        <dbReference type="ChEBI" id="CHEBI:83833"/>
        <dbReference type="ChEBI" id="CHEBI:83834"/>
        <dbReference type="EC" id="5.2.1.8"/>
    </reaction>
</comment>
<dbReference type="Pfam" id="PF13616">
    <property type="entry name" value="Rotamase_3"/>
    <property type="match status" value="1"/>
</dbReference>
<evidence type="ECO:0000313" key="9">
    <source>
        <dbReference type="Proteomes" id="UP000649604"/>
    </source>
</evidence>
<dbReference type="InterPro" id="IPR023058">
    <property type="entry name" value="PPIase_PpiC_CS"/>
</dbReference>
<feature type="domain" description="PpiC" evidence="7">
    <location>
        <begin position="171"/>
        <end position="272"/>
    </location>
</feature>
<proteinExistence type="predicted"/>
<dbReference type="AlphaFoldDB" id="A0A9D5Q823"/>
<keyword evidence="4 6" id="KW-0697">Rotamase</keyword>
<reference evidence="8" key="1">
    <citation type="submission" date="2019-11" db="EMBL/GenBank/DDBJ databases">
        <title>Microbial mats filling the niche in hypersaline microbial mats.</title>
        <authorList>
            <person name="Wong H.L."/>
            <person name="Macleod F.I."/>
            <person name="White R.A. III"/>
            <person name="Burns B.P."/>
        </authorList>
    </citation>
    <scope>NUCLEOTIDE SEQUENCE</scope>
    <source>
        <strain evidence="8">Rbin_158</strain>
    </source>
</reference>
<evidence type="ECO:0000259" key="7">
    <source>
        <dbReference type="PROSITE" id="PS50198"/>
    </source>
</evidence>
<dbReference type="InterPro" id="IPR000297">
    <property type="entry name" value="PPIase_PpiC"/>
</dbReference>
<evidence type="ECO:0000256" key="3">
    <source>
        <dbReference type="ARBA" id="ARBA00022729"/>
    </source>
</evidence>
<evidence type="ECO:0000256" key="6">
    <source>
        <dbReference type="PROSITE-ProRule" id="PRU00278"/>
    </source>
</evidence>
<comment type="caution">
    <text evidence="8">The sequence shown here is derived from an EMBL/GenBank/DDBJ whole genome shotgun (WGS) entry which is preliminary data.</text>
</comment>
<name>A0A9D5Q823_9BACT</name>
<evidence type="ECO:0000256" key="1">
    <source>
        <dbReference type="ARBA" id="ARBA00000971"/>
    </source>
</evidence>
<accession>A0A9D5Q823</accession>
<dbReference type="Gene3D" id="1.10.4030.10">
    <property type="entry name" value="Porin chaperone SurA, peptide-binding domain"/>
    <property type="match status" value="1"/>
</dbReference>
<organism evidence="8 9">
    <name type="scientific">candidate division KSB3 bacterium</name>
    <dbReference type="NCBI Taxonomy" id="2044937"/>
    <lineage>
        <taxon>Bacteria</taxon>
        <taxon>candidate division KSB3</taxon>
    </lineage>
</organism>
<dbReference type="Gene3D" id="3.10.50.40">
    <property type="match status" value="1"/>
</dbReference>
<sequence length="318" mass="36030">MEDYMKRTALTLVVWTMVLIGLGLPAYVAAQDQEVIATVNGEEIYQSEIDFIMETFVMPQVQAQNPNQELPEAQKQQVEQNIINQLVTQKVLLQKAAELGITADEAQVDQRMEAIKAQQTDDIPEDQLRELIANEMVIQNLIQQEVIDNLTISDEEAQQYYDEQPEQFNEPEQVQASHILIKVAPDATQEEKDTAKEKIDEVLAKAQEGEDFGELAKEYSEGPSGAQGGDLGFFPRGSMVQPFEDVAFSLDIGEISDVVLTQFGYHIIKVTDKQAERKIPFEEAKERLKQGLLQQKTNQEVQTWVEQLREEATIEIME</sequence>
<dbReference type="Proteomes" id="UP000649604">
    <property type="component" value="Unassembled WGS sequence"/>
</dbReference>
<dbReference type="PANTHER" id="PTHR47245">
    <property type="entry name" value="PEPTIDYLPROLYL ISOMERASE"/>
    <property type="match status" value="1"/>
</dbReference>
<keyword evidence="5 6" id="KW-0413">Isomerase</keyword>
<dbReference type="PROSITE" id="PS50198">
    <property type="entry name" value="PPIC_PPIASE_2"/>
    <property type="match status" value="1"/>
</dbReference>
<dbReference type="EC" id="5.2.1.8" evidence="2"/>
<evidence type="ECO:0000256" key="4">
    <source>
        <dbReference type="ARBA" id="ARBA00023110"/>
    </source>
</evidence>
<evidence type="ECO:0000256" key="5">
    <source>
        <dbReference type="ARBA" id="ARBA00023235"/>
    </source>
</evidence>
<dbReference type="SUPFAM" id="SSF109998">
    <property type="entry name" value="Triger factor/SurA peptide-binding domain-like"/>
    <property type="match status" value="1"/>
</dbReference>